<organism evidence="3 4">
    <name type="scientific">Sphingomonas endophytica</name>
    <dbReference type="NCBI Taxonomy" id="869719"/>
    <lineage>
        <taxon>Bacteria</taxon>
        <taxon>Pseudomonadati</taxon>
        <taxon>Pseudomonadota</taxon>
        <taxon>Alphaproteobacteria</taxon>
        <taxon>Sphingomonadales</taxon>
        <taxon>Sphingomonadaceae</taxon>
        <taxon>Sphingomonas</taxon>
    </lineage>
</organism>
<dbReference type="Pfam" id="PF03886">
    <property type="entry name" value="ABC_trans_aux"/>
    <property type="match status" value="1"/>
</dbReference>
<keyword evidence="1" id="KW-0732">Signal</keyword>
<comment type="caution">
    <text evidence="3">The sequence shown here is derived from an EMBL/GenBank/DDBJ whole genome shotgun (WGS) entry which is preliminary data.</text>
</comment>
<dbReference type="PATRIC" id="fig|869719.3.peg.1943"/>
<evidence type="ECO:0000313" key="4">
    <source>
        <dbReference type="Proteomes" id="UP000074310"/>
    </source>
</evidence>
<proteinExistence type="predicted"/>
<accession>A0A147I1P5</accession>
<feature type="domain" description="ABC-type transport auxiliary lipoprotein component" evidence="2">
    <location>
        <begin position="41"/>
        <end position="194"/>
    </location>
</feature>
<feature type="chain" id="PRO_5007548237" evidence="1">
    <location>
        <begin position="28"/>
        <end position="201"/>
    </location>
</feature>
<feature type="signal peptide" evidence="1">
    <location>
        <begin position="1"/>
        <end position="27"/>
    </location>
</feature>
<protein>
    <submittedName>
        <fullName evidence="3">ABC transporter</fullName>
    </submittedName>
</protein>
<dbReference type="Gene3D" id="3.40.50.10610">
    <property type="entry name" value="ABC-type transport auxiliary lipoprotein component"/>
    <property type="match status" value="1"/>
</dbReference>
<dbReference type="RefSeq" id="WP_058755891.1">
    <property type="nucleotide sequence ID" value="NZ_LDTB01000039.1"/>
</dbReference>
<dbReference type="SUPFAM" id="SSF159594">
    <property type="entry name" value="XCC0632-like"/>
    <property type="match status" value="1"/>
</dbReference>
<keyword evidence="4" id="KW-1185">Reference proteome</keyword>
<evidence type="ECO:0000259" key="2">
    <source>
        <dbReference type="Pfam" id="PF03886"/>
    </source>
</evidence>
<name>A0A147I1P5_9SPHN</name>
<reference evidence="3 4" key="1">
    <citation type="journal article" date="2016" name="Front. Microbiol.">
        <title>Genomic Resource of Rice Seed Associated Bacteria.</title>
        <authorList>
            <person name="Midha S."/>
            <person name="Bansal K."/>
            <person name="Sharma S."/>
            <person name="Kumar N."/>
            <person name="Patil P.P."/>
            <person name="Chaudhry V."/>
            <person name="Patil P.B."/>
        </authorList>
    </citation>
    <scope>NUCLEOTIDE SEQUENCE [LARGE SCALE GENOMIC DNA]</scope>
    <source>
        <strain evidence="3 4">NS334</strain>
    </source>
</reference>
<sequence length="201" mass="20897">MTVRSFANKLLVVAALVPLAGCIRFGAAPPPSLLTIAPQAQPAPGAMQNSAGARAIVVQAPAVPQSISGTRVPVQVTPTSIAYVKNAQWAEPPARLLARLLADTLTARANMVVLSPAQAFEDPSATLSGELRSFGLDATQRQAVVIYDASLVPAGRTNVEKRRFEARVPVTAVDADQAGVAISQAANQVATQVADWVAAQR</sequence>
<evidence type="ECO:0000256" key="1">
    <source>
        <dbReference type="SAM" id="SignalP"/>
    </source>
</evidence>
<dbReference type="Proteomes" id="UP000074310">
    <property type="component" value="Unassembled WGS sequence"/>
</dbReference>
<gene>
    <name evidence="3" type="ORF">NS334_10365</name>
</gene>
<evidence type="ECO:0000313" key="3">
    <source>
        <dbReference type="EMBL" id="KTT71477.1"/>
    </source>
</evidence>
<dbReference type="OrthoDB" id="7391077at2"/>
<dbReference type="AlphaFoldDB" id="A0A147I1P5"/>
<dbReference type="EMBL" id="LDTB01000039">
    <property type="protein sequence ID" value="KTT71477.1"/>
    <property type="molecule type" value="Genomic_DNA"/>
</dbReference>
<dbReference type="InterPro" id="IPR005586">
    <property type="entry name" value="ABC_trans_aux"/>
</dbReference>